<reference evidence="2" key="2">
    <citation type="submission" date="2015-01" db="EMBL/GenBank/DDBJ databases">
        <title>Evolutionary Origins and Diversification of the Mycorrhizal Mutualists.</title>
        <authorList>
            <consortium name="DOE Joint Genome Institute"/>
            <consortium name="Mycorrhizal Genomics Consortium"/>
            <person name="Kohler A."/>
            <person name="Kuo A."/>
            <person name="Nagy L.G."/>
            <person name="Floudas D."/>
            <person name="Copeland A."/>
            <person name="Barry K.W."/>
            <person name="Cichocki N."/>
            <person name="Veneault-Fourrey C."/>
            <person name="LaButti K."/>
            <person name="Lindquist E.A."/>
            <person name="Lipzen A."/>
            <person name="Lundell T."/>
            <person name="Morin E."/>
            <person name="Murat C."/>
            <person name="Riley R."/>
            <person name="Ohm R."/>
            <person name="Sun H."/>
            <person name="Tunlid A."/>
            <person name="Henrissat B."/>
            <person name="Grigoriev I.V."/>
            <person name="Hibbett D.S."/>
            <person name="Martin F."/>
        </authorList>
    </citation>
    <scope>NUCLEOTIDE SEQUENCE [LARGE SCALE GENOMIC DNA]</scope>
    <source>
        <strain evidence="2">LaAM-08-1</strain>
    </source>
</reference>
<dbReference type="Proteomes" id="UP000054477">
    <property type="component" value="Unassembled WGS sequence"/>
</dbReference>
<reference evidence="1 2" key="1">
    <citation type="submission" date="2014-04" db="EMBL/GenBank/DDBJ databases">
        <authorList>
            <consortium name="DOE Joint Genome Institute"/>
            <person name="Kuo A."/>
            <person name="Kohler A."/>
            <person name="Nagy L.G."/>
            <person name="Floudas D."/>
            <person name="Copeland A."/>
            <person name="Barry K.W."/>
            <person name="Cichocki N."/>
            <person name="Veneault-Fourrey C."/>
            <person name="LaButti K."/>
            <person name="Lindquist E.A."/>
            <person name="Lipzen A."/>
            <person name="Lundell T."/>
            <person name="Morin E."/>
            <person name="Murat C."/>
            <person name="Sun H."/>
            <person name="Tunlid A."/>
            <person name="Henrissat B."/>
            <person name="Grigoriev I.V."/>
            <person name="Hibbett D.S."/>
            <person name="Martin F."/>
            <person name="Nordberg H.P."/>
            <person name="Cantor M.N."/>
            <person name="Hua S.X."/>
        </authorList>
    </citation>
    <scope>NUCLEOTIDE SEQUENCE [LARGE SCALE GENOMIC DNA]</scope>
    <source>
        <strain evidence="1 2">LaAM-08-1</strain>
    </source>
</reference>
<accession>A0A0C9XZM0</accession>
<dbReference type="AlphaFoldDB" id="A0A0C9XZM0"/>
<dbReference type="EMBL" id="KN838610">
    <property type="protein sequence ID" value="KIK01243.1"/>
    <property type="molecule type" value="Genomic_DNA"/>
</dbReference>
<name>A0A0C9XZM0_9AGAR</name>
<dbReference type="HOGENOM" id="CLU_2904550_0_0_1"/>
<evidence type="ECO:0000313" key="2">
    <source>
        <dbReference type="Proteomes" id="UP000054477"/>
    </source>
</evidence>
<gene>
    <name evidence="1" type="ORF">K443DRAFT_575886</name>
</gene>
<sequence length="62" mass="7353">MYLKDKRSPVESHRRFSDHLPNLVNKSERRGRQIFSNLKLNKQKLPFFRLPCSAVNVGDVQR</sequence>
<keyword evidence="2" id="KW-1185">Reference proteome</keyword>
<organism evidence="1 2">
    <name type="scientific">Laccaria amethystina LaAM-08-1</name>
    <dbReference type="NCBI Taxonomy" id="1095629"/>
    <lineage>
        <taxon>Eukaryota</taxon>
        <taxon>Fungi</taxon>
        <taxon>Dikarya</taxon>
        <taxon>Basidiomycota</taxon>
        <taxon>Agaricomycotina</taxon>
        <taxon>Agaricomycetes</taxon>
        <taxon>Agaricomycetidae</taxon>
        <taxon>Agaricales</taxon>
        <taxon>Agaricineae</taxon>
        <taxon>Hydnangiaceae</taxon>
        <taxon>Laccaria</taxon>
    </lineage>
</organism>
<evidence type="ECO:0000313" key="1">
    <source>
        <dbReference type="EMBL" id="KIK01243.1"/>
    </source>
</evidence>
<proteinExistence type="predicted"/>
<protein>
    <submittedName>
        <fullName evidence="1">Uncharacterized protein</fullName>
    </submittedName>
</protein>